<proteinExistence type="predicted"/>
<sequence length="100" mass="11359">MTVNGCGLRQEIVLRSLSVVHLLLVVSNFFVLDPRVFTPLYVIYSIGVVCFFTLFIYSFVSYQAWFFVVALCFQGLYIISAGYLASLALMGYFSKILLNF</sequence>
<feature type="transmembrane region" description="Helical" evidence="1">
    <location>
        <begin position="12"/>
        <end position="32"/>
    </location>
</feature>
<dbReference type="AlphaFoldDB" id="A0A2G5UMT8"/>
<keyword evidence="3" id="KW-1185">Reference proteome</keyword>
<reference evidence="3" key="1">
    <citation type="submission" date="2017-10" db="EMBL/GenBank/DDBJ databases">
        <title>Rapid genome shrinkage in a self-fertile nematode reveals novel sperm competition proteins.</title>
        <authorList>
            <person name="Yin D."/>
            <person name="Schwarz E.M."/>
            <person name="Thomas C.G."/>
            <person name="Felde R.L."/>
            <person name="Korf I.F."/>
            <person name="Cutter A.D."/>
            <person name="Schartner C.M."/>
            <person name="Ralston E.J."/>
            <person name="Meyer B.J."/>
            <person name="Haag E.S."/>
        </authorList>
    </citation>
    <scope>NUCLEOTIDE SEQUENCE [LARGE SCALE GENOMIC DNA]</scope>
    <source>
        <strain evidence="3">JU1422</strain>
    </source>
</reference>
<protein>
    <submittedName>
        <fullName evidence="2">Uncharacterized protein</fullName>
    </submittedName>
</protein>
<keyword evidence="1" id="KW-0812">Transmembrane</keyword>
<accession>A0A2G5UMT8</accession>
<evidence type="ECO:0000256" key="1">
    <source>
        <dbReference type="SAM" id="Phobius"/>
    </source>
</evidence>
<gene>
    <name evidence="2" type="primary">Cnig_chr_III.g8446</name>
    <name evidence="2" type="ORF">B9Z55_008446</name>
</gene>
<dbReference type="Proteomes" id="UP000230233">
    <property type="component" value="Chromosome III"/>
</dbReference>
<feature type="transmembrane region" description="Helical" evidence="1">
    <location>
        <begin position="38"/>
        <end position="57"/>
    </location>
</feature>
<evidence type="ECO:0000313" key="2">
    <source>
        <dbReference type="EMBL" id="PIC40830.1"/>
    </source>
</evidence>
<dbReference type="EMBL" id="PDUG01000003">
    <property type="protein sequence ID" value="PIC40830.1"/>
    <property type="molecule type" value="Genomic_DNA"/>
</dbReference>
<evidence type="ECO:0000313" key="3">
    <source>
        <dbReference type="Proteomes" id="UP000230233"/>
    </source>
</evidence>
<dbReference type="OrthoDB" id="5844937at2759"/>
<keyword evidence="1" id="KW-1133">Transmembrane helix</keyword>
<feature type="transmembrane region" description="Helical" evidence="1">
    <location>
        <begin position="64"/>
        <end position="93"/>
    </location>
</feature>
<name>A0A2G5UMT8_9PELO</name>
<organism evidence="2 3">
    <name type="scientific">Caenorhabditis nigoni</name>
    <dbReference type="NCBI Taxonomy" id="1611254"/>
    <lineage>
        <taxon>Eukaryota</taxon>
        <taxon>Metazoa</taxon>
        <taxon>Ecdysozoa</taxon>
        <taxon>Nematoda</taxon>
        <taxon>Chromadorea</taxon>
        <taxon>Rhabditida</taxon>
        <taxon>Rhabditina</taxon>
        <taxon>Rhabditomorpha</taxon>
        <taxon>Rhabditoidea</taxon>
        <taxon>Rhabditidae</taxon>
        <taxon>Peloderinae</taxon>
        <taxon>Caenorhabditis</taxon>
    </lineage>
</organism>
<keyword evidence="1" id="KW-0472">Membrane</keyword>
<comment type="caution">
    <text evidence="2">The sequence shown here is derived from an EMBL/GenBank/DDBJ whole genome shotgun (WGS) entry which is preliminary data.</text>
</comment>